<name>A0A1A9ZK28_GLOPL</name>
<protein>
    <submittedName>
        <fullName evidence="1">Uncharacterized protein</fullName>
    </submittedName>
</protein>
<evidence type="ECO:0000313" key="1">
    <source>
        <dbReference type="EnsemblMetazoa" id="GPAI027676-PA"/>
    </source>
</evidence>
<sequence length="108" mass="12520">MFSPFKDDFVRMEELIMQHIQLNCTSGRIMNIRFLAQMLTGRHAYIMHNHKHHVNETEVRQETFAMCSETEKIEGNGTNTSPSAKAFALNKTTFLAKCICQFAKRFMS</sequence>
<reference evidence="1" key="2">
    <citation type="submission" date="2020-05" db="UniProtKB">
        <authorList>
            <consortium name="EnsemblMetazoa"/>
        </authorList>
    </citation>
    <scope>IDENTIFICATION</scope>
    <source>
        <strain evidence="1">IAEA</strain>
    </source>
</reference>
<organism evidence="1 2">
    <name type="scientific">Glossina pallidipes</name>
    <name type="common">Tsetse fly</name>
    <dbReference type="NCBI Taxonomy" id="7398"/>
    <lineage>
        <taxon>Eukaryota</taxon>
        <taxon>Metazoa</taxon>
        <taxon>Ecdysozoa</taxon>
        <taxon>Arthropoda</taxon>
        <taxon>Hexapoda</taxon>
        <taxon>Insecta</taxon>
        <taxon>Pterygota</taxon>
        <taxon>Neoptera</taxon>
        <taxon>Endopterygota</taxon>
        <taxon>Diptera</taxon>
        <taxon>Brachycera</taxon>
        <taxon>Muscomorpha</taxon>
        <taxon>Hippoboscoidea</taxon>
        <taxon>Glossinidae</taxon>
        <taxon>Glossina</taxon>
    </lineage>
</organism>
<keyword evidence="2" id="KW-1185">Reference proteome</keyword>
<accession>A0A1A9ZK28</accession>
<dbReference type="EnsemblMetazoa" id="GPAI017302-RA">
    <property type="protein sequence ID" value="GPAI017302-PA"/>
    <property type="gene ID" value="GPAI017302"/>
</dbReference>
<evidence type="ECO:0000313" key="2">
    <source>
        <dbReference type="Proteomes" id="UP000092445"/>
    </source>
</evidence>
<dbReference type="VEuPathDB" id="VectorBase:GPAI027676"/>
<proteinExistence type="predicted"/>
<dbReference type="AlphaFoldDB" id="A0A1A9ZK28"/>
<dbReference type="VEuPathDB" id="VectorBase:GPAI017302"/>
<reference evidence="2" key="1">
    <citation type="submission" date="2014-03" db="EMBL/GenBank/DDBJ databases">
        <authorList>
            <person name="Aksoy S."/>
            <person name="Warren W."/>
            <person name="Wilson R.K."/>
        </authorList>
    </citation>
    <scope>NUCLEOTIDE SEQUENCE [LARGE SCALE GENOMIC DNA]</scope>
    <source>
        <strain evidence="2">IAEA</strain>
    </source>
</reference>
<dbReference type="Proteomes" id="UP000092445">
    <property type="component" value="Unassembled WGS sequence"/>
</dbReference>
<dbReference type="EnsemblMetazoa" id="GPAI027676-RA">
    <property type="protein sequence ID" value="GPAI027676-PA"/>
    <property type="gene ID" value="GPAI027676"/>
</dbReference>